<dbReference type="Pfam" id="PF01553">
    <property type="entry name" value="Acyltransferase"/>
    <property type="match status" value="1"/>
</dbReference>
<dbReference type="SUPFAM" id="SSF69593">
    <property type="entry name" value="Glycerol-3-phosphate (1)-acyltransferase"/>
    <property type="match status" value="1"/>
</dbReference>
<dbReference type="SMART" id="SM00563">
    <property type="entry name" value="PlsC"/>
    <property type="match status" value="1"/>
</dbReference>
<feature type="transmembrane region" description="Helical" evidence="1">
    <location>
        <begin position="7"/>
        <end position="30"/>
    </location>
</feature>
<dbReference type="PANTHER" id="PTHR10983">
    <property type="entry name" value="1-ACYLGLYCEROL-3-PHOSPHATE ACYLTRANSFERASE-RELATED"/>
    <property type="match status" value="1"/>
</dbReference>
<dbReference type="NCBIfam" id="NF010621">
    <property type="entry name" value="PRK14014.1"/>
    <property type="match status" value="1"/>
</dbReference>
<evidence type="ECO:0000256" key="1">
    <source>
        <dbReference type="SAM" id="Phobius"/>
    </source>
</evidence>
<evidence type="ECO:0000313" key="3">
    <source>
        <dbReference type="EMBL" id="KJZ05970.1"/>
    </source>
</evidence>
<keyword evidence="1" id="KW-1133">Transmembrane helix</keyword>
<dbReference type="CDD" id="cd07990">
    <property type="entry name" value="LPLAT_LCLAT1-like"/>
    <property type="match status" value="1"/>
</dbReference>
<evidence type="ECO:0000259" key="2">
    <source>
        <dbReference type="SMART" id="SM00563"/>
    </source>
</evidence>
<evidence type="ECO:0000313" key="4">
    <source>
        <dbReference type="Proteomes" id="UP000033452"/>
    </source>
</evidence>
<dbReference type="InterPro" id="IPR002123">
    <property type="entry name" value="Plipid/glycerol_acylTrfase"/>
</dbReference>
<dbReference type="PANTHER" id="PTHR10983:SF16">
    <property type="entry name" value="LYSOCARDIOLIPIN ACYLTRANSFERASE 1"/>
    <property type="match status" value="1"/>
</dbReference>
<name>A0A0F4QFF1_9GAMM</name>
<reference evidence="3 4" key="1">
    <citation type="journal article" date="2015" name="BMC Genomics">
        <title>Genome mining reveals unlocked bioactive potential of marine Gram-negative bacteria.</title>
        <authorList>
            <person name="Machado H."/>
            <person name="Sonnenschein E.C."/>
            <person name="Melchiorsen J."/>
            <person name="Gram L."/>
        </authorList>
    </citation>
    <scope>NUCLEOTIDE SEQUENCE [LARGE SCALE GENOMIC DNA]</scope>
    <source>
        <strain evidence="3 4">S2471</strain>
    </source>
</reference>
<gene>
    <name evidence="3" type="ORF">TW77_21055</name>
</gene>
<dbReference type="OrthoDB" id="319710at2"/>
<sequence>MSLIRQVLGLLLYAINTLFWFLPIFLLGVIKLLPIPPLQKVASRIAKGCASLWVAGNNLNQSIVSPFRLTVSMPDTMKAQDWYLVIANHQSWVDILILQRVLHRKIPFLNFFLKKELLYVPVLGLAWWALDFPFMKRTSKSQLKKNPKLRGKDVETTRKACEKFKTMPVSIVNFVEGTRFTTQKHQRQNSPFKHLLKPKAGGIAFVMQAMGEQINQVVNVTIHYPGGIPSFMDFVAGRVDEITVQVELMPVSAELIGDYSNDSEFRVRFQSELNRLWTQKDQQLADLVVNHSSPEAPAEQQQKSQQS</sequence>
<keyword evidence="1" id="KW-0472">Membrane</keyword>
<comment type="caution">
    <text evidence="3">The sequence shown here is derived from an EMBL/GenBank/DDBJ whole genome shotgun (WGS) entry which is preliminary data.</text>
</comment>
<dbReference type="PATRIC" id="fig|43658.5.peg.4436"/>
<organism evidence="3 4">
    <name type="scientific">Pseudoalteromonas rubra</name>
    <dbReference type="NCBI Taxonomy" id="43658"/>
    <lineage>
        <taxon>Bacteria</taxon>
        <taxon>Pseudomonadati</taxon>
        <taxon>Pseudomonadota</taxon>
        <taxon>Gammaproteobacteria</taxon>
        <taxon>Alteromonadales</taxon>
        <taxon>Pseudoalteromonadaceae</taxon>
        <taxon>Pseudoalteromonas</taxon>
    </lineage>
</organism>
<dbReference type="EMBL" id="JXYA01000058">
    <property type="protein sequence ID" value="KJZ05970.1"/>
    <property type="molecule type" value="Genomic_DNA"/>
</dbReference>
<dbReference type="Proteomes" id="UP000033452">
    <property type="component" value="Unassembled WGS sequence"/>
</dbReference>
<dbReference type="RefSeq" id="WP_046006927.1">
    <property type="nucleotide sequence ID" value="NZ_JXYA01000058.1"/>
</dbReference>
<keyword evidence="1" id="KW-0812">Transmembrane</keyword>
<keyword evidence="3" id="KW-0808">Transferase</keyword>
<proteinExistence type="predicted"/>
<accession>A0A0F4QFF1</accession>
<feature type="domain" description="Phospholipid/glycerol acyltransferase" evidence="2">
    <location>
        <begin position="83"/>
        <end position="225"/>
    </location>
</feature>
<dbReference type="GO" id="GO:0016746">
    <property type="term" value="F:acyltransferase activity"/>
    <property type="evidence" value="ECO:0007669"/>
    <property type="project" value="UniProtKB-KW"/>
</dbReference>
<protein>
    <submittedName>
        <fullName evidence="3">Acyltransferase</fullName>
    </submittedName>
</protein>
<dbReference type="AlphaFoldDB" id="A0A0F4QFF1"/>
<keyword evidence="3" id="KW-0012">Acyltransferase</keyword>
<keyword evidence="4" id="KW-1185">Reference proteome</keyword>